<dbReference type="Pfam" id="PF00884">
    <property type="entry name" value="Sulfatase"/>
    <property type="match status" value="1"/>
</dbReference>
<dbReference type="Gene3D" id="3.40.720.10">
    <property type="entry name" value="Alkaline Phosphatase, subunit A"/>
    <property type="match status" value="1"/>
</dbReference>
<evidence type="ECO:0000256" key="3">
    <source>
        <dbReference type="ARBA" id="ARBA00022801"/>
    </source>
</evidence>
<name>A0A383AJZ1_9ZZZZ</name>
<dbReference type="InterPro" id="IPR017850">
    <property type="entry name" value="Alkaline_phosphatase_core_sf"/>
</dbReference>
<dbReference type="PANTHER" id="PTHR45953:SF1">
    <property type="entry name" value="IDURONATE 2-SULFATASE"/>
    <property type="match status" value="1"/>
</dbReference>
<dbReference type="AlphaFoldDB" id="A0A383AJZ1"/>
<dbReference type="SUPFAM" id="SSF53649">
    <property type="entry name" value="Alkaline phosphatase-like"/>
    <property type="match status" value="1"/>
</dbReference>
<dbReference type="GO" id="GO:0005737">
    <property type="term" value="C:cytoplasm"/>
    <property type="evidence" value="ECO:0007669"/>
    <property type="project" value="TreeGrafter"/>
</dbReference>
<dbReference type="GO" id="GO:0008484">
    <property type="term" value="F:sulfuric ester hydrolase activity"/>
    <property type="evidence" value="ECO:0007669"/>
    <property type="project" value="TreeGrafter"/>
</dbReference>
<organism evidence="5">
    <name type="scientific">marine metagenome</name>
    <dbReference type="NCBI Taxonomy" id="408172"/>
    <lineage>
        <taxon>unclassified sequences</taxon>
        <taxon>metagenomes</taxon>
        <taxon>ecological metagenomes</taxon>
    </lineage>
</organism>
<feature type="domain" description="Sulfatase N-terminal" evidence="4">
    <location>
        <begin position="3"/>
        <end position="102"/>
    </location>
</feature>
<keyword evidence="2" id="KW-0479">Metal-binding</keyword>
<comment type="similarity">
    <text evidence="1">Belongs to the sulfatase family.</text>
</comment>
<reference evidence="5" key="1">
    <citation type="submission" date="2018-05" db="EMBL/GenBank/DDBJ databases">
        <authorList>
            <person name="Lanie J.A."/>
            <person name="Ng W.-L."/>
            <person name="Kazmierczak K.M."/>
            <person name="Andrzejewski T.M."/>
            <person name="Davidsen T.M."/>
            <person name="Wayne K.J."/>
            <person name="Tettelin H."/>
            <person name="Glass J.I."/>
            <person name="Rusch D."/>
            <person name="Podicherti R."/>
            <person name="Tsui H.-C.T."/>
            <person name="Winkler M.E."/>
        </authorList>
    </citation>
    <scope>NUCLEOTIDE SEQUENCE</scope>
</reference>
<protein>
    <recommendedName>
        <fullName evidence="4">Sulfatase N-terminal domain-containing protein</fullName>
    </recommendedName>
</protein>
<evidence type="ECO:0000256" key="2">
    <source>
        <dbReference type="ARBA" id="ARBA00022723"/>
    </source>
</evidence>
<dbReference type="InterPro" id="IPR024607">
    <property type="entry name" value="Sulfatase_CS"/>
</dbReference>
<dbReference type="PANTHER" id="PTHR45953">
    <property type="entry name" value="IDURONATE 2-SULFATASE"/>
    <property type="match status" value="1"/>
</dbReference>
<dbReference type="PROSITE" id="PS00523">
    <property type="entry name" value="SULFATASE_1"/>
    <property type="match status" value="1"/>
</dbReference>
<proteinExistence type="inferred from homology"/>
<accession>A0A383AJZ1</accession>
<feature type="non-terminal residue" evidence="5">
    <location>
        <position position="138"/>
    </location>
</feature>
<gene>
    <name evidence="5" type="ORF">METZ01_LOCUS460946</name>
</gene>
<evidence type="ECO:0000256" key="1">
    <source>
        <dbReference type="ARBA" id="ARBA00008779"/>
    </source>
</evidence>
<evidence type="ECO:0000313" key="5">
    <source>
        <dbReference type="EMBL" id="SVE08092.1"/>
    </source>
</evidence>
<keyword evidence="3" id="KW-0378">Hydrolase</keyword>
<dbReference type="EMBL" id="UINC01192782">
    <property type="protein sequence ID" value="SVE08092.1"/>
    <property type="molecule type" value="Genomic_DNA"/>
</dbReference>
<sequence>MKESVTFDYAYCQSPICTPSRSSFLTGMYPSAVGVNGNGNETWPEYYAERLIPNILTRAGYHCGLVGKLHLAGAANAQENRVDDGYGYFQYSHAPKGPNDYGHDYAEWLRAQGADPEALLLEYNTMDSYRQGAKGKSF</sequence>
<dbReference type="GO" id="GO:0046872">
    <property type="term" value="F:metal ion binding"/>
    <property type="evidence" value="ECO:0007669"/>
    <property type="project" value="UniProtKB-KW"/>
</dbReference>
<dbReference type="InterPro" id="IPR000917">
    <property type="entry name" value="Sulfatase_N"/>
</dbReference>
<evidence type="ECO:0000259" key="4">
    <source>
        <dbReference type="Pfam" id="PF00884"/>
    </source>
</evidence>